<feature type="domain" description="PIN" evidence="1">
    <location>
        <begin position="7"/>
        <end position="127"/>
    </location>
</feature>
<name>A0A383CPN1_9ZZZZ</name>
<proteinExistence type="predicted"/>
<dbReference type="EMBL" id="UINC01210515">
    <property type="protein sequence ID" value="SVE34003.1"/>
    <property type="molecule type" value="Genomic_DNA"/>
</dbReference>
<reference evidence="2" key="1">
    <citation type="submission" date="2018-05" db="EMBL/GenBank/DDBJ databases">
        <authorList>
            <person name="Lanie J.A."/>
            <person name="Ng W.-L."/>
            <person name="Kazmierczak K.M."/>
            <person name="Andrzejewski T.M."/>
            <person name="Davidsen T.M."/>
            <person name="Wayne K.J."/>
            <person name="Tettelin H."/>
            <person name="Glass J.I."/>
            <person name="Rusch D."/>
            <person name="Podicherti R."/>
            <person name="Tsui H.-C.T."/>
            <person name="Winkler M.E."/>
        </authorList>
    </citation>
    <scope>NUCLEOTIDE SEQUENCE</scope>
</reference>
<protein>
    <recommendedName>
        <fullName evidence="1">PIN domain-containing protein</fullName>
    </recommendedName>
</protein>
<dbReference type="SMART" id="SM00670">
    <property type="entry name" value="PINc"/>
    <property type="match status" value="1"/>
</dbReference>
<accession>A0A383CPN1</accession>
<dbReference type="Pfam" id="PF01850">
    <property type="entry name" value="PIN"/>
    <property type="match status" value="1"/>
</dbReference>
<evidence type="ECO:0000259" key="1">
    <source>
        <dbReference type="SMART" id="SM00670"/>
    </source>
</evidence>
<organism evidence="2">
    <name type="scientific">marine metagenome</name>
    <dbReference type="NCBI Taxonomy" id="408172"/>
    <lineage>
        <taxon>unclassified sequences</taxon>
        <taxon>metagenomes</taxon>
        <taxon>ecological metagenomes</taxon>
    </lineage>
</organism>
<dbReference type="InterPro" id="IPR002716">
    <property type="entry name" value="PIN_dom"/>
</dbReference>
<dbReference type="SUPFAM" id="SSF88723">
    <property type="entry name" value="PIN domain-like"/>
    <property type="match status" value="1"/>
</dbReference>
<dbReference type="Gene3D" id="3.40.50.1010">
    <property type="entry name" value="5'-nuclease"/>
    <property type="match status" value="1"/>
</dbReference>
<dbReference type="AlphaFoldDB" id="A0A383CPN1"/>
<evidence type="ECO:0000313" key="2">
    <source>
        <dbReference type="EMBL" id="SVE34003.1"/>
    </source>
</evidence>
<dbReference type="InterPro" id="IPR029060">
    <property type="entry name" value="PIN-like_dom_sf"/>
</dbReference>
<gene>
    <name evidence="2" type="ORF">METZ01_LOCUS486857</name>
</gene>
<sequence>MYDPEIPVYVTDTYALFWYRQEPIQLSPAADAVFRLAYVGGARILVPAIVIAELYYLTRKIGAVQSPSNLLAGINNSREFVFLELGQADLESLEKVNDVPEMHDRLICAAALAQDAAIITKDETLRNSAAVQTIW</sequence>